<dbReference type="AlphaFoldDB" id="A0A4R7UVY7"/>
<dbReference type="Pfam" id="PF10604">
    <property type="entry name" value="Polyketide_cyc2"/>
    <property type="match status" value="1"/>
</dbReference>
<evidence type="ECO:0000313" key="1">
    <source>
        <dbReference type="EMBL" id="TDV40943.1"/>
    </source>
</evidence>
<dbReference type="Proteomes" id="UP000294927">
    <property type="component" value="Unassembled WGS sequence"/>
</dbReference>
<name>A0A4R7UVY7_9PSEU</name>
<dbReference type="CDD" id="cd07812">
    <property type="entry name" value="SRPBCC"/>
    <property type="match status" value="1"/>
</dbReference>
<dbReference type="EMBL" id="SOCP01000021">
    <property type="protein sequence ID" value="TDV40943.1"/>
    <property type="molecule type" value="Genomic_DNA"/>
</dbReference>
<sequence length="173" mass="19191">MRIRGGYRESVQPSISRSVRIAADLRVVWAMVTDLPGMGSLSPENVGGRWLDGATGPAVGARFRGVNRNGGREWWTRVRVVEYEPDRLFTFDVRSPFGVRVSRWSYEITRSSDGCVLTEHWFRVGGYFVRRFLGPIVTGRADRPGFNETSIEHTLAAVKTRAEADDGAGTAAA</sequence>
<dbReference type="Gene3D" id="3.30.530.20">
    <property type="match status" value="1"/>
</dbReference>
<keyword evidence="2" id="KW-1185">Reference proteome</keyword>
<gene>
    <name evidence="1" type="ORF">CLV71_1219</name>
</gene>
<organism evidence="1 2">
    <name type="scientific">Actinophytocola oryzae</name>
    <dbReference type="NCBI Taxonomy" id="502181"/>
    <lineage>
        <taxon>Bacteria</taxon>
        <taxon>Bacillati</taxon>
        <taxon>Actinomycetota</taxon>
        <taxon>Actinomycetes</taxon>
        <taxon>Pseudonocardiales</taxon>
        <taxon>Pseudonocardiaceae</taxon>
    </lineage>
</organism>
<evidence type="ECO:0000313" key="2">
    <source>
        <dbReference type="Proteomes" id="UP000294927"/>
    </source>
</evidence>
<reference evidence="1 2" key="1">
    <citation type="submission" date="2019-03" db="EMBL/GenBank/DDBJ databases">
        <title>Genomic Encyclopedia of Archaeal and Bacterial Type Strains, Phase II (KMG-II): from individual species to whole genera.</title>
        <authorList>
            <person name="Goeker M."/>
        </authorList>
    </citation>
    <scope>NUCLEOTIDE SEQUENCE [LARGE SCALE GENOMIC DNA]</scope>
    <source>
        <strain evidence="1 2">DSM 45499</strain>
    </source>
</reference>
<protein>
    <submittedName>
        <fullName evidence="1">Polyketide cyclase/dehydrase/lipid transport protein</fullName>
    </submittedName>
</protein>
<proteinExistence type="predicted"/>
<dbReference type="InterPro" id="IPR019587">
    <property type="entry name" value="Polyketide_cyclase/dehydratase"/>
</dbReference>
<dbReference type="InterPro" id="IPR023393">
    <property type="entry name" value="START-like_dom_sf"/>
</dbReference>
<comment type="caution">
    <text evidence="1">The sequence shown here is derived from an EMBL/GenBank/DDBJ whole genome shotgun (WGS) entry which is preliminary data.</text>
</comment>
<dbReference type="SUPFAM" id="SSF55961">
    <property type="entry name" value="Bet v1-like"/>
    <property type="match status" value="1"/>
</dbReference>
<accession>A0A4R7UVY7</accession>